<feature type="domain" description="KOW" evidence="7">
    <location>
        <begin position="441"/>
        <end position="468"/>
    </location>
</feature>
<dbReference type="InterPro" id="IPR057936">
    <property type="entry name" value="KOWx_Spt5"/>
</dbReference>
<dbReference type="PANTHER" id="PTHR11125">
    <property type="entry name" value="SUPPRESSOR OF TY 5"/>
    <property type="match status" value="1"/>
</dbReference>
<dbReference type="GO" id="GO:0006357">
    <property type="term" value="P:regulation of transcription by RNA polymerase II"/>
    <property type="evidence" value="ECO:0007669"/>
    <property type="project" value="InterPro"/>
</dbReference>
<evidence type="ECO:0000256" key="4">
    <source>
        <dbReference type="ARBA" id="ARBA00023242"/>
    </source>
</evidence>
<feature type="signal peptide" evidence="6">
    <location>
        <begin position="1"/>
        <end position="25"/>
    </location>
</feature>
<keyword evidence="6" id="KW-0732">Signal</keyword>
<feature type="region of interest" description="Disordered" evidence="5">
    <location>
        <begin position="45"/>
        <end position="135"/>
    </location>
</feature>
<comment type="similarity">
    <text evidence="2">Belongs to the SPT5 family.</text>
</comment>
<dbReference type="InterPro" id="IPR014722">
    <property type="entry name" value="Rib_uL2_dom2"/>
</dbReference>
<gene>
    <name evidence="8" type="ORF">TVY486_0201630</name>
</gene>
<dbReference type="InterPro" id="IPR005824">
    <property type="entry name" value="KOW"/>
</dbReference>
<dbReference type="Gene3D" id="2.30.30.30">
    <property type="match status" value="1"/>
</dbReference>
<dbReference type="GO" id="GO:0032784">
    <property type="term" value="P:regulation of DNA-templated transcription elongation"/>
    <property type="evidence" value="ECO:0007669"/>
    <property type="project" value="InterPro"/>
</dbReference>
<dbReference type="SMART" id="SM00739">
    <property type="entry name" value="KOW"/>
    <property type="match status" value="2"/>
</dbReference>
<feature type="compositionally biased region" description="Low complexity" evidence="5">
    <location>
        <begin position="107"/>
        <end position="121"/>
    </location>
</feature>
<dbReference type="InterPro" id="IPR039659">
    <property type="entry name" value="SPT5"/>
</dbReference>
<feature type="compositionally biased region" description="Acidic residues" evidence="5">
    <location>
        <begin position="84"/>
        <end position="94"/>
    </location>
</feature>
<proteinExistence type="inferred from homology"/>
<feature type="chain" id="PRO_5003409691" evidence="6">
    <location>
        <begin position="26"/>
        <end position="733"/>
    </location>
</feature>
<feature type="compositionally biased region" description="Basic residues" evidence="5">
    <location>
        <begin position="58"/>
        <end position="77"/>
    </location>
</feature>
<dbReference type="Pfam" id="PF23037">
    <property type="entry name" value="KOWx_SPT5"/>
    <property type="match status" value="1"/>
</dbReference>
<reference evidence="8" key="1">
    <citation type="journal article" date="2012" name="Proc. Natl. Acad. Sci. U.S.A.">
        <title>Antigenic diversity is generated by distinct evolutionary mechanisms in African trypanosome species.</title>
        <authorList>
            <person name="Jackson A.P."/>
            <person name="Berry A."/>
            <person name="Aslett M."/>
            <person name="Allison H.C."/>
            <person name="Burton P."/>
            <person name="Vavrova-Anderson J."/>
            <person name="Brown R."/>
            <person name="Browne H."/>
            <person name="Corton N."/>
            <person name="Hauser H."/>
            <person name="Gamble J."/>
            <person name="Gilderthorp R."/>
            <person name="Marcello L."/>
            <person name="McQuillan J."/>
            <person name="Otto T.D."/>
            <person name="Quail M.A."/>
            <person name="Sanders M.J."/>
            <person name="van Tonder A."/>
            <person name="Ginger M.L."/>
            <person name="Field M.C."/>
            <person name="Barry J.D."/>
            <person name="Hertz-Fowler C."/>
            <person name="Berriman M."/>
        </authorList>
    </citation>
    <scope>NUCLEOTIDE SEQUENCE</scope>
    <source>
        <strain evidence="8">Y486</strain>
    </source>
</reference>
<dbReference type="CDD" id="cd06081">
    <property type="entry name" value="KOW_Spt5_1"/>
    <property type="match status" value="1"/>
</dbReference>
<dbReference type="InterPro" id="IPR041976">
    <property type="entry name" value="KOW_Spt5_3"/>
</dbReference>
<organism evidence="8">
    <name type="scientific">Trypanosoma vivax (strain Y486)</name>
    <dbReference type="NCBI Taxonomy" id="1055687"/>
    <lineage>
        <taxon>Eukaryota</taxon>
        <taxon>Discoba</taxon>
        <taxon>Euglenozoa</taxon>
        <taxon>Kinetoplastea</taxon>
        <taxon>Metakinetoplastina</taxon>
        <taxon>Trypanosomatida</taxon>
        <taxon>Trypanosomatidae</taxon>
        <taxon>Trypanosoma</taxon>
        <taxon>Duttonella</taxon>
    </lineage>
</organism>
<dbReference type="GO" id="GO:0032044">
    <property type="term" value="C:DSIF complex"/>
    <property type="evidence" value="ECO:0007669"/>
    <property type="project" value="TreeGrafter"/>
</dbReference>
<dbReference type="CDD" id="cd06083">
    <property type="entry name" value="KOW_Spt5_3"/>
    <property type="match status" value="1"/>
</dbReference>
<dbReference type="VEuPathDB" id="TriTrypDB:TvY486_0201630"/>
<dbReference type="AlphaFoldDB" id="G0TS26"/>
<evidence type="ECO:0000256" key="6">
    <source>
        <dbReference type="SAM" id="SignalP"/>
    </source>
</evidence>
<evidence type="ECO:0000259" key="7">
    <source>
        <dbReference type="SMART" id="SM00739"/>
    </source>
</evidence>
<dbReference type="SUPFAM" id="SSF50104">
    <property type="entry name" value="Translation proteins SH3-like domain"/>
    <property type="match status" value="1"/>
</dbReference>
<keyword evidence="4" id="KW-0539">Nucleus</keyword>
<dbReference type="Gene3D" id="3.30.70.940">
    <property type="entry name" value="NusG, N-terminal domain"/>
    <property type="match status" value="1"/>
</dbReference>
<sequence>MCVYICVHIFSFFLFLGMEEELSLGELTALLGDGALPDVGELMAHSDQKIGSDSGPNKKAREKRRRSAKQPRRHSKIGTKLSGTEDESEDDTENESLRRRSRYVIDAAESGESESVGSSFAAKEEENEDVPTRDEVSAYEPRKTYIFREGEENMTSEELARAIEERYRTCKKNEGRTGALLHSGVSRGKLSSFRYASHLLPQKTDPKVFSVKCRPRMARLLVARIVNKCYAYRNGWNYGKCKVDLGIISVFSLDHVQEYIYIEAHRKAFVENALNGLEGLFCRNISLVSPTELLQMMEQRHSTDKIHVGSFVRLRQKQYRLDIAQVVEVDHTSRRVTVKVVPREDFLGKSYIKSEVRPPQRLFVPSLATNVLERGEYYFWGQLKFDKDGYLLLNISQRMVIAGSKMEKPTVEELAVFHDNDRERVRQTITRFAHSNPQHSELRIGNTVRVASGQLQGMIGAIENIFTDTSTVALSYRVPGKAASIKLRVELSACVKHFEEGAHVIVDSGDHAGESGTVVKTSDDVVYILSDRATASREFVVRANDCRQSNLVGSFSHTLGSWKLFDLVLLPDASSVGCIVRLNRNDVCVLTDRRETRYLSAVQIKAVTAGTRRTTDRLSNIITRGSEVNIEADPSLPYYLVGQTGRVEQVFNTTLFVRVRGVRENAGLTVVSANHVLVFGGRTTLKQIQPPRQLPAAKCVPHNAVKADIPAPNPGMVSEEWANNSEWYETDAV</sequence>
<dbReference type="Pfam" id="PF03439">
    <property type="entry name" value="Spt5-NGN"/>
    <property type="match status" value="1"/>
</dbReference>
<dbReference type="InterPro" id="IPR041973">
    <property type="entry name" value="KOW_Spt5_1"/>
</dbReference>
<name>G0TS26_TRYVY</name>
<dbReference type="InterPro" id="IPR005100">
    <property type="entry name" value="NGN-domain"/>
</dbReference>
<feature type="domain" description="KOW" evidence="7">
    <location>
        <begin position="497"/>
        <end position="524"/>
    </location>
</feature>
<dbReference type="Pfam" id="PF23042">
    <property type="entry name" value="KOW1_SPT5"/>
    <property type="match status" value="1"/>
</dbReference>
<dbReference type="CDD" id="cd09888">
    <property type="entry name" value="NGN_Euk"/>
    <property type="match status" value="1"/>
</dbReference>
<evidence type="ECO:0000256" key="2">
    <source>
        <dbReference type="ARBA" id="ARBA00006956"/>
    </source>
</evidence>
<keyword evidence="3" id="KW-0804">Transcription</keyword>
<dbReference type="GO" id="GO:0006368">
    <property type="term" value="P:transcription elongation by RNA polymerase II"/>
    <property type="evidence" value="ECO:0007669"/>
    <property type="project" value="TreeGrafter"/>
</dbReference>
<protein>
    <submittedName>
        <fullName evidence="8">Putative transcription initiation protein</fullName>
    </submittedName>
</protein>
<evidence type="ECO:0000256" key="3">
    <source>
        <dbReference type="ARBA" id="ARBA00023163"/>
    </source>
</evidence>
<evidence type="ECO:0000313" key="8">
    <source>
        <dbReference type="EMBL" id="CCC46750.1"/>
    </source>
</evidence>
<dbReference type="InterPro" id="IPR036735">
    <property type="entry name" value="NGN_dom_sf"/>
</dbReference>
<dbReference type="PANTHER" id="PTHR11125:SF7">
    <property type="entry name" value="TRANSCRIPTION ELONGATION FACTOR SPT5"/>
    <property type="match status" value="1"/>
</dbReference>
<dbReference type="InterPro" id="IPR039385">
    <property type="entry name" value="NGN_Euk"/>
</dbReference>
<dbReference type="EMBL" id="HE573018">
    <property type="protein sequence ID" value="CCC46750.1"/>
    <property type="molecule type" value="Genomic_DNA"/>
</dbReference>
<evidence type="ECO:0000256" key="5">
    <source>
        <dbReference type="SAM" id="MobiDB-lite"/>
    </source>
</evidence>
<dbReference type="InterPro" id="IPR008991">
    <property type="entry name" value="Translation_prot_SH3-like_sf"/>
</dbReference>
<dbReference type="GO" id="GO:0003729">
    <property type="term" value="F:mRNA binding"/>
    <property type="evidence" value="ECO:0007669"/>
    <property type="project" value="TreeGrafter"/>
</dbReference>
<accession>G0TS26</accession>
<comment type="subcellular location">
    <subcellularLocation>
        <location evidence="1">Nucleus</location>
    </subcellularLocation>
</comment>
<evidence type="ECO:0000256" key="1">
    <source>
        <dbReference type="ARBA" id="ARBA00004123"/>
    </source>
</evidence>